<evidence type="ECO:0000313" key="2">
    <source>
        <dbReference type="EMBL" id="CAK0830296.1"/>
    </source>
</evidence>
<dbReference type="Proteomes" id="UP001189429">
    <property type="component" value="Unassembled WGS sequence"/>
</dbReference>
<sequence>MAMTLPLQVLDEGSVSMLLAVVLFPFVKIVVLGPLVTNDGWLARAMLLTILLLPFVVPAMTFSPLAVADLGVVLAMLRLELRVSVVQLPFFVFVILVSSAVAVRLARGLPTFFFAAAQLVMALLRVSRAGSARMATRASSRERLRRFAGPGLSAFLLGAVMNHRSRRGRRPRPLLRVSTVATSLTVTASTMITFLQTSWPAMARRACRRPMASMTSRTPPAPR</sequence>
<keyword evidence="3" id="KW-1185">Reference proteome</keyword>
<reference evidence="2" key="1">
    <citation type="submission" date="2023-10" db="EMBL/GenBank/DDBJ databases">
        <authorList>
            <person name="Chen Y."/>
            <person name="Shah S."/>
            <person name="Dougan E. K."/>
            <person name="Thang M."/>
            <person name="Chan C."/>
        </authorList>
    </citation>
    <scope>NUCLEOTIDE SEQUENCE [LARGE SCALE GENOMIC DNA]</scope>
</reference>
<feature type="transmembrane region" description="Helical" evidence="1">
    <location>
        <begin position="175"/>
        <end position="195"/>
    </location>
</feature>
<name>A0ABN9SE80_9DINO</name>
<feature type="transmembrane region" description="Helical" evidence="1">
    <location>
        <begin position="79"/>
        <end position="103"/>
    </location>
</feature>
<comment type="caution">
    <text evidence="2">The sequence shown here is derived from an EMBL/GenBank/DDBJ whole genome shotgun (WGS) entry which is preliminary data.</text>
</comment>
<accession>A0ABN9SE80</accession>
<organism evidence="2 3">
    <name type="scientific">Prorocentrum cordatum</name>
    <dbReference type="NCBI Taxonomy" id="2364126"/>
    <lineage>
        <taxon>Eukaryota</taxon>
        <taxon>Sar</taxon>
        <taxon>Alveolata</taxon>
        <taxon>Dinophyceae</taxon>
        <taxon>Prorocentrales</taxon>
        <taxon>Prorocentraceae</taxon>
        <taxon>Prorocentrum</taxon>
    </lineage>
</organism>
<feature type="transmembrane region" description="Helical" evidence="1">
    <location>
        <begin position="15"/>
        <end position="35"/>
    </location>
</feature>
<evidence type="ECO:0000256" key="1">
    <source>
        <dbReference type="SAM" id="Phobius"/>
    </source>
</evidence>
<evidence type="ECO:0000313" key="3">
    <source>
        <dbReference type="Proteomes" id="UP001189429"/>
    </source>
</evidence>
<gene>
    <name evidence="2" type="ORF">PCOR1329_LOCUS28979</name>
</gene>
<keyword evidence="1" id="KW-0812">Transmembrane</keyword>
<proteinExistence type="predicted"/>
<protein>
    <submittedName>
        <fullName evidence="2">Uncharacterized protein</fullName>
    </submittedName>
</protein>
<dbReference type="EMBL" id="CAUYUJ010010802">
    <property type="protein sequence ID" value="CAK0830296.1"/>
    <property type="molecule type" value="Genomic_DNA"/>
</dbReference>
<feature type="transmembrane region" description="Helical" evidence="1">
    <location>
        <begin position="41"/>
        <end position="67"/>
    </location>
</feature>
<keyword evidence="1" id="KW-0472">Membrane</keyword>
<keyword evidence="1" id="KW-1133">Transmembrane helix</keyword>